<reference evidence="4 5" key="1">
    <citation type="submission" date="2018-07" db="EMBL/GenBank/DDBJ databases">
        <title>Genomic Encyclopedia of Type Strains, Phase IV (KMG-IV): sequencing the most valuable type-strain genomes for metagenomic binning, comparative biology and taxonomic classification.</title>
        <authorList>
            <person name="Goeker M."/>
        </authorList>
    </citation>
    <scope>NUCLEOTIDE SEQUENCE [LARGE SCALE GENOMIC DNA]</scope>
    <source>
        <strain evidence="4 5">DSM 27696</strain>
    </source>
</reference>
<dbReference type="PANTHER" id="PTHR43080">
    <property type="entry name" value="CBS DOMAIN-CONTAINING PROTEIN CBSX3, MITOCHONDRIAL"/>
    <property type="match status" value="1"/>
</dbReference>
<dbReference type="Pfam" id="PF00571">
    <property type="entry name" value="CBS"/>
    <property type="match status" value="2"/>
</dbReference>
<protein>
    <submittedName>
        <fullName evidence="4">CBS domain protein</fullName>
    </submittedName>
</protein>
<sequence length="150" mass="16787">MTSASIENMDIKNIKVSELMIPAEKVAHVQLGNPIEHALLVLVQSGYSSVPVLDPSYRFCGTIGKTAILKSVLGIERFEMELLSQRKVEEVMRTDIPSLHKDTDFLTCMKTVINFAFACVVDENGSFEGILTRRAILKQVNKHMYLDKDA</sequence>
<evidence type="ECO:0000256" key="1">
    <source>
        <dbReference type="ARBA" id="ARBA00023122"/>
    </source>
</evidence>
<evidence type="ECO:0000256" key="2">
    <source>
        <dbReference type="PROSITE-ProRule" id="PRU00703"/>
    </source>
</evidence>
<dbReference type="InterPro" id="IPR051257">
    <property type="entry name" value="Diverse_CBS-Domain"/>
</dbReference>
<keyword evidence="5" id="KW-1185">Reference proteome</keyword>
<name>A0A368XUU3_9BACI</name>
<dbReference type="AlphaFoldDB" id="A0A368XUU3"/>
<dbReference type="EMBL" id="QPJJ01000005">
    <property type="protein sequence ID" value="RCW71840.1"/>
    <property type="molecule type" value="Genomic_DNA"/>
</dbReference>
<keyword evidence="1 2" id="KW-0129">CBS domain</keyword>
<dbReference type="Proteomes" id="UP000252585">
    <property type="component" value="Unassembled WGS sequence"/>
</dbReference>
<feature type="domain" description="CBS" evidence="3">
    <location>
        <begin position="20"/>
        <end position="80"/>
    </location>
</feature>
<dbReference type="PROSITE" id="PS51371">
    <property type="entry name" value="CBS"/>
    <property type="match status" value="1"/>
</dbReference>
<dbReference type="SUPFAM" id="SSF54631">
    <property type="entry name" value="CBS-domain pair"/>
    <property type="match status" value="1"/>
</dbReference>
<dbReference type="Gene3D" id="3.10.580.10">
    <property type="entry name" value="CBS-domain"/>
    <property type="match status" value="1"/>
</dbReference>
<dbReference type="InterPro" id="IPR048125">
    <property type="entry name" value="CBS_CbpB"/>
</dbReference>
<dbReference type="CDD" id="cd04643">
    <property type="entry name" value="CBS_pair_bac"/>
    <property type="match status" value="1"/>
</dbReference>
<evidence type="ECO:0000259" key="3">
    <source>
        <dbReference type="PROSITE" id="PS51371"/>
    </source>
</evidence>
<evidence type="ECO:0000313" key="5">
    <source>
        <dbReference type="Proteomes" id="UP000252585"/>
    </source>
</evidence>
<dbReference type="InterPro" id="IPR000644">
    <property type="entry name" value="CBS_dom"/>
</dbReference>
<dbReference type="OrthoDB" id="2375431at2"/>
<comment type="caution">
    <text evidence="4">The sequence shown here is derived from an EMBL/GenBank/DDBJ whole genome shotgun (WGS) entry which is preliminary data.</text>
</comment>
<gene>
    <name evidence="4" type="ORF">DFR57_10522</name>
</gene>
<evidence type="ECO:0000313" key="4">
    <source>
        <dbReference type="EMBL" id="RCW71840.1"/>
    </source>
</evidence>
<proteinExistence type="predicted"/>
<accession>A0A368XUU3</accession>
<dbReference type="PANTHER" id="PTHR43080:SF30">
    <property type="entry name" value="CYCLIC DI-AMP RECEPTOR B"/>
    <property type="match status" value="1"/>
</dbReference>
<dbReference type="NCBIfam" id="NF041630">
    <property type="entry name" value="CBS_CbpB"/>
    <property type="match status" value="1"/>
</dbReference>
<dbReference type="RefSeq" id="WP_114352406.1">
    <property type="nucleotide sequence ID" value="NZ_QPJJ01000005.1"/>
</dbReference>
<dbReference type="InterPro" id="IPR046342">
    <property type="entry name" value="CBS_dom_sf"/>
</dbReference>
<organism evidence="4 5">
    <name type="scientific">Saliterribacillus persicus</name>
    <dbReference type="NCBI Taxonomy" id="930114"/>
    <lineage>
        <taxon>Bacteria</taxon>
        <taxon>Bacillati</taxon>
        <taxon>Bacillota</taxon>
        <taxon>Bacilli</taxon>
        <taxon>Bacillales</taxon>
        <taxon>Bacillaceae</taxon>
        <taxon>Saliterribacillus</taxon>
    </lineage>
</organism>